<proteinExistence type="predicted"/>
<evidence type="ECO:0000313" key="1">
    <source>
        <dbReference type="EMBL" id="QTD38781.1"/>
    </source>
</evidence>
<name>A0ABX7SZ33_9FLAO</name>
<gene>
    <name evidence="1" type="ORF">JL193_05810</name>
</gene>
<keyword evidence="2" id="KW-1185">Reference proteome</keyword>
<accession>A0ABX7SZ33</accession>
<dbReference type="RefSeq" id="WP_207972897.1">
    <property type="nucleotide sequence ID" value="NZ_CP071795.1"/>
</dbReference>
<dbReference type="InterPro" id="IPR011856">
    <property type="entry name" value="tRNA_endonuc-like_dom_sf"/>
</dbReference>
<reference evidence="1 2" key="1">
    <citation type="submission" date="2021-03" db="EMBL/GenBank/DDBJ databases">
        <title>Complete genome of Polaribacter_sp.G4M1.</title>
        <authorList>
            <person name="Jeong S.W."/>
            <person name="Bae J.W."/>
        </authorList>
    </citation>
    <scope>NUCLEOTIDE SEQUENCE [LARGE SCALE GENOMIC DNA]</scope>
    <source>
        <strain evidence="1 2">G4M1</strain>
    </source>
</reference>
<dbReference type="Proteomes" id="UP000663935">
    <property type="component" value="Chromosome"/>
</dbReference>
<dbReference type="Gene3D" id="3.40.1350.10">
    <property type="match status" value="1"/>
</dbReference>
<protein>
    <recommendedName>
        <fullName evidence="3">DUF91 domain-containing protein</fullName>
    </recommendedName>
</protein>
<evidence type="ECO:0008006" key="3">
    <source>
        <dbReference type="Google" id="ProtNLM"/>
    </source>
</evidence>
<dbReference type="EMBL" id="CP071795">
    <property type="protein sequence ID" value="QTD38781.1"/>
    <property type="molecule type" value="Genomic_DNA"/>
</dbReference>
<sequence>MAIYKLQGDRISELSPTSFANERILEARDLQKFIINSINAIETDLFVLSSEFGDWEDSRRKIDILCIDKNANIVVVELKRTEDGGHMELQSIRYASMVANMTFEKAVKAHQRYLTKVGIAERNAEEDILEYLGWDENNEDDFGNDVRIILVSADFSIEITNSVLWLIERGIDIKCIRIKPQKDGETLYFDIQQIIPLPETADYQVKLREKAIEQRQARRESQRDYSKFDLTFNGVKHSNLNKRETMILTMKMCVKNGISPTELMEFTGKSRWLWVNKVCQSSAEFETEYRATNQRKYDPSRWFNDDSELLVHNEKTYVFSNQHGKGTGKLVNDIFAKYPELNATAEKNEG</sequence>
<organism evidence="1 2">
    <name type="scientific">Polaribacter batillariae</name>
    <dbReference type="NCBI Taxonomy" id="2808900"/>
    <lineage>
        <taxon>Bacteria</taxon>
        <taxon>Pseudomonadati</taxon>
        <taxon>Bacteroidota</taxon>
        <taxon>Flavobacteriia</taxon>
        <taxon>Flavobacteriales</taxon>
        <taxon>Flavobacteriaceae</taxon>
    </lineage>
</organism>
<evidence type="ECO:0000313" key="2">
    <source>
        <dbReference type="Proteomes" id="UP000663935"/>
    </source>
</evidence>